<accession>A0A1T4LV24</accession>
<gene>
    <name evidence="5" type="ORF">SAMN02745973_01093</name>
</gene>
<comment type="similarity">
    <text evidence="1 4">Belongs to the glycerate kinase type-1 family.</text>
</comment>
<dbReference type="Proteomes" id="UP000196365">
    <property type="component" value="Unassembled WGS sequence"/>
</dbReference>
<dbReference type="InterPro" id="IPR004381">
    <property type="entry name" value="Glycerate_kinase"/>
</dbReference>
<evidence type="ECO:0000256" key="4">
    <source>
        <dbReference type="PIRNR" id="PIRNR006078"/>
    </source>
</evidence>
<organism evidence="5 6">
    <name type="scientific">Garciella nitratireducens DSM 15102</name>
    <dbReference type="NCBI Taxonomy" id="1121911"/>
    <lineage>
        <taxon>Bacteria</taxon>
        <taxon>Bacillati</taxon>
        <taxon>Bacillota</taxon>
        <taxon>Clostridia</taxon>
        <taxon>Eubacteriales</taxon>
        <taxon>Eubacteriaceae</taxon>
        <taxon>Garciella</taxon>
    </lineage>
</organism>
<dbReference type="OrthoDB" id="9774290at2"/>
<name>A0A1T4LV24_9FIRM</name>
<dbReference type="Gene3D" id="3.40.50.10350">
    <property type="entry name" value="Glycerate kinase, domain 1"/>
    <property type="match status" value="1"/>
</dbReference>
<dbReference type="InterPro" id="IPR018193">
    <property type="entry name" value="Glyc_kinase_flavodox-like_fold"/>
</dbReference>
<evidence type="ECO:0000256" key="1">
    <source>
        <dbReference type="ARBA" id="ARBA00006284"/>
    </source>
</evidence>
<protein>
    <submittedName>
        <fullName evidence="5">Glycerate kinase</fullName>
    </submittedName>
</protein>
<dbReference type="InterPro" id="IPR018197">
    <property type="entry name" value="Glycerate_kinase_RE-like"/>
</dbReference>
<reference evidence="5 6" key="1">
    <citation type="submission" date="2017-02" db="EMBL/GenBank/DDBJ databases">
        <authorList>
            <person name="Peterson S.W."/>
        </authorList>
    </citation>
    <scope>NUCLEOTIDE SEQUENCE [LARGE SCALE GENOMIC DNA]</scope>
    <source>
        <strain evidence="5 6">DSM 15102</strain>
    </source>
</reference>
<dbReference type="PIRSF" id="PIRSF006078">
    <property type="entry name" value="GlxK"/>
    <property type="match status" value="1"/>
</dbReference>
<dbReference type="PANTHER" id="PTHR21599">
    <property type="entry name" value="GLYCERATE KINASE"/>
    <property type="match status" value="1"/>
</dbReference>
<dbReference type="EMBL" id="FUWV01000005">
    <property type="protein sequence ID" value="SJZ58542.1"/>
    <property type="molecule type" value="Genomic_DNA"/>
</dbReference>
<dbReference type="NCBIfam" id="TIGR00045">
    <property type="entry name" value="glycerate kinase"/>
    <property type="match status" value="1"/>
</dbReference>
<dbReference type="Gene3D" id="3.90.1510.10">
    <property type="entry name" value="Glycerate kinase, domain 2"/>
    <property type="match status" value="1"/>
</dbReference>
<dbReference type="PANTHER" id="PTHR21599:SF0">
    <property type="entry name" value="GLYCERATE KINASE"/>
    <property type="match status" value="1"/>
</dbReference>
<evidence type="ECO:0000256" key="3">
    <source>
        <dbReference type="ARBA" id="ARBA00022777"/>
    </source>
</evidence>
<dbReference type="Pfam" id="PF02595">
    <property type="entry name" value="Gly_kinase"/>
    <property type="match status" value="1"/>
</dbReference>
<sequence>MKFLLAPDSFKESMTAKEASDAMEYGLKKVFPEGEYVKVPMADGGEGTTRSLVDATGGQIFKEKVTDPLGDPVEADLGILGDGKTAVIEMASASGLALVPREKRNPLYTTTYGTGELIKKALDHEVDTIIIGIGGSATNDGGAGMIQALGGALLNAKGDPIGYGGKALEHLEKIDLSHLDPRLKRVKIIVACDVDNPLTGHEGASYVFGKQKGADLKMIKYLDDNLKKYAQRIREDLQKDVEKVPGAGAAGGLGAGLLAFLSAELKRGIEIVIEYTGLKQKMQGVDFVITGEGSIDAQTRFGKTPYGVAKVAKEYKVPVIAIAGNIGKDVEVLYDYGFDAFFPILHGVQPLEKALIYGKENVARICENIGRMIRLLQK</sequence>
<dbReference type="SUPFAM" id="SSF110738">
    <property type="entry name" value="Glycerate kinase I"/>
    <property type="match status" value="1"/>
</dbReference>
<keyword evidence="2 4" id="KW-0808">Transferase</keyword>
<keyword evidence="3 4" id="KW-0418">Kinase</keyword>
<evidence type="ECO:0000256" key="2">
    <source>
        <dbReference type="ARBA" id="ARBA00022679"/>
    </source>
</evidence>
<keyword evidence="6" id="KW-1185">Reference proteome</keyword>
<proteinExistence type="inferred from homology"/>
<dbReference type="InterPro" id="IPR036129">
    <property type="entry name" value="Glycerate_kinase_sf"/>
</dbReference>
<dbReference type="GO" id="GO:0031388">
    <property type="term" value="P:organic acid phosphorylation"/>
    <property type="evidence" value="ECO:0007669"/>
    <property type="project" value="UniProtKB-UniRule"/>
</dbReference>
<dbReference type="GO" id="GO:0008887">
    <property type="term" value="F:glycerate kinase activity"/>
    <property type="evidence" value="ECO:0007669"/>
    <property type="project" value="UniProtKB-UniRule"/>
</dbReference>
<evidence type="ECO:0000313" key="5">
    <source>
        <dbReference type="EMBL" id="SJZ58542.1"/>
    </source>
</evidence>
<dbReference type="AlphaFoldDB" id="A0A1T4LV24"/>
<evidence type="ECO:0000313" key="6">
    <source>
        <dbReference type="Proteomes" id="UP000196365"/>
    </source>
</evidence>
<dbReference type="RefSeq" id="WP_087678545.1">
    <property type="nucleotide sequence ID" value="NZ_FUWV01000005.1"/>
</dbReference>